<reference evidence="1 2" key="1">
    <citation type="journal article" date="2012" name="Int. J. Syst. Evol. Microbiol.">
        <title>Vibrio caribbeanicus sp. nov., isolated from the marine sponge Scleritoderma cyanea.</title>
        <authorList>
            <person name="Hoffmann M."/>
            <person name="Monday S.R."/>
            <person name="Allard M.W."/>
            <person name="Strain E.A."/>
            <person name="Whittaker P."/>
            <person name="Naum M."/>
            <person name="McCarthy P.J."/>
            <person name="Lopez J.V."/>
            <person name="Fischer M."/>
            <person name="Brown E.W."/>
        </authorList>
    </citation>
    <scope>NUCLEOTIDE SEQUENCE [LARGE SCALE GENOMIC DNA]</scope>
    <source>
        <strain evidence="1 2">LMG 20546</strain>
    </source>
</reference>
<organism evidence="1 2">
    <name type="scientific">Vibrio brasiliensis LMG 20546</name>
    <dbReference type="NCBI Taxonomy" id="945543"/>
    <lineage>
        <taxon>Bacteria</taxon>
        <taxon>Pseudomonadati</taxon>
        <taxon>Pseudomonadota</taxon>
        <taxon>Gammaproteobacteria</taxon>
        <taxon>Vibrionales</taxon>
        <taxon>Vibrionaceae</taxon>
        <taxon>Vibrio</taxon>
        <taxon>Vibrio oreintalis group</taxon>
    </lineage>
</organism>
<evidence type="ECO:0000313" key="2">
    <source>
        <dbReference type="Proteomes" id="UP000004371"/>
    </source>
</evidence>
<gene>
    <name evidence="1" type="ORF">VIBR0546_10599</name>
</gene>
<accession>E8LUF0</accession>
<dbReference type="RefSeq" id="WP_006879460.1">
    <property type="nucleotide sequence ID" value="NZ_AEVS01000063.1"/>
</dbReference>
<comment type="caution">
    <text evidence="1">The sequence shown here is derived from an EMBL/GenBank/DDBJ whole genome shotgun (WGS) entry which is preliminary data.</text>
</comment>
<dbReference type="Proteomes" id="UP000004371">
    <property type="component" value="Unassembled WGS sequence"/>
</dbReference>
<dbReference type="STRING" id="945543.VIBR0546_10599"/>
<name>E8LUF0_9VIBR</name>
<dbReference type="eggNOG" id="ENOG5033JK1">
    <property type="taxonomic scope" value="Bacteria"/>
</dbReference>
<dbReference type="EMBL" id="AEVS01000063">
    <property type="protein sequence ID" value="EGA65693.1"/>
    <property type="molecule type" value="Genomic_DNA"/>
</dbReference>
<dbReference type="AlphaFoldDB" id="E8LUF0"/>
<evidence type="ECO:0000313" key="1">
    <source>
        <dbReference type="EMBL" id="EGA65693.1"/>
    </source>
</evidence>
<keyword evidence="2" id="KW-1185">Reference proteome</keyword>
<sequence>MAKSLCKMNRKQIADNLGEIHRLVSDAKYICRSCARSSSAKDSLCKPAAIPPKACQNQPIEQQKSCALLAEALPKQAQTESSIQKAQAVRRVVERVKQKAARPQPLIEAQQTEAALPDVGELSDKKAIKSAKKALKKYYKQQKKLLKLAKKQHKLAKRQHKLEAQLPTQIAIATATSELTDTRSGNNIH</sequence>
<dbReference type="OrthoDB" id="5879506at2"/>
<protein>
    <submittedName>
        <fullName evidence="1">Uncharacterized protein</fullName>
    </submittedName>
</protein>
<proteinExistence type="predicted"/>